<proteinExistence type="inferred from homology"/>
<dbReference type="PANTHER" id="PTHR12483">
    <property type="entry name" value="SOLUTE CARRIER FAMILY 31 COPPER TRANSPORTERS"/>
    <property type="match status" value="1"/>
</dbReference>
<evidence type="ECO:0000256" key="4">
    <source>
        <dbReference type="RuleBase" id="RU367022"/>
    </source>
</evidence>
<dbReference type="OrthoDB" id="73901at2759"/>
<feature type="transmembrane region" description="Helical" evidence="4">
    <location>
        <begin position="326"/>
        <end position="353"/>
    </location>
</feature>
<organism evidence="6 7">
    <name type="scientific">Basidiobolus meristosporus CBS 931.73</name>
    <dbReference type="NCBI Taxonomy" id="1314790"/>
    <lineage>
        <taxon>Eukaryota</taxon>
        <taxon>Fungi</taxon>
        <taxon>Fungi incertae sedis</taxon>
        <taxon>Zoopagomycota</taxon>
        <taxon>Entomophthoromycotina</taxon>
        <taxon>Basidiobolomycetes</taxon>
        <taxon>Basidiobolales</taxon>
        <taxon>Basidiobolaceae</taxon>
        <taxon>Basidiobolus</taxon>
    </lineage>
</organism>
<dbReference type="GO" id="GO:0016020">
    <property type="term" value="C:membrane"/>
    <property type="evidence" value="ECO:0007669"/>
    <property type="project" value="UniProtKB-SubCell"/>
</dbReference>
<evidence type="ECO:0000256" key="2">
    <source>
        <dbReference type="ARBA" id="ARBA00022989"/>
    </source>
</evidence>
<dbReference type="EMBL" id="MCFE01000261">
    <property type="protein sequence ID" value="ORX92751.1"/>
    <property type="molecule type" value="Genomic_DNA"/>
</dbReference>
<dbReference type="Pfam" id="PF04145">
    <property type="entry name" value="Ctr"/>
    <property type="match status" value="2"/>
</dbReference>
<gene>
    <name evidence="6" type="ORF">K493DRAFT_376339</name>
</gene>
<keyword evidence="4" id="KW-0406">Ion transport</keyword>
<evidence type="ECO:0000256" key="1">
    <source>
        <dbReference type="ARBA" id="ARBA00022692"/>
    </source>
</evidence>
<accession>A0A1Y1Y3Z2</accession>
<dbReference type="AlphaFoldDB" id="A0A1Y1Y3Z2"/>
<feature type="signal peptide" evidence="5">
    <location>
        <begin position="1"/>
        <end position="20"/>
    </location>
</feature>
<feature type="chain" id="PRO_5012101426" description="Copper transport protein" evidence="5">
    <location>
        <begin position="21"/>
        <end position="367"/>
    </location>
</feature>
<dbReference type="InterPro" id="IPR007274">
    <property type="entry name" value="Cop_transporter"/>
</dbReference>
<comment type="similarity">
    <text evidence="4">Belongs to the copper transporter (Ctr) (TC 1.A.56) family. SLC31A subfamily.</text>
</comment>
<keyword evidence="5" id="KW-0732">Signal</keyword>
<keyword evidence="2 4" id="KW-1133">Transmembrane helix</keyword>
<keyword evidence="4" id="KW-0813">Transport</keyword>
<protein>
    <recommendedName>
        <fullName evidence="4">Copper transport protein</fullName>
    </recommendedName>
</protein>
<dbReference type="Proteomes" id="UP000193498">
    <property type="component" value="Unassembled WGS sequence"/>
</dbReference>
<keyword evidence="7" id="KW-1185">Reference proteome</keyword>
<keyword evidence="4" id="KW-0187">Copper transport</keyword>
<keyword evidence="1 4" id="KW-0812">Transmembrane</keyword>
<comment type="caution">
    <text evidence="6">The sequence shown here is derived from an EMBL/GenBank/DDBJ whole genome shotgun (WGS) entry which is preliminary data.</text>
</comment>
<feature type="transmembrane region" description="Helical" evidence="4">
    <location>
        <begin position="259"/>
        <end position="276"/>
    </location>
</feature>
<keyword evidence="3 4" id="KW-0472">Membrane</keyword>
<sequence length="367" mass="39721">MKLSISLILAVFATFPAVKGQDHSNHGGHGSGTALPMDSPCYTDNTNSTCADFKMETATLDASIQSLCKAMPYMPGCSVNQVCTATSTYSSKPWCNKMSIVADVCQTDMPKMSGCKAWVALCGNSTSVVKECKSQPEIPNIPTTAEASGFITSICTEMNMPGCEKCKSSKSMKKRQMDMSGSETCDYLSVYSDLCKSMPNMDQCKKWTSMCHATPDLPYCTSGSSSSGEPAPSMIMYFHTGIHEYILFKNWVPKSSGQLVGAWFAIFFIGVLYEGFGVLRGNLEAKWAIANQSCSKVALGSFVASLPRDLVRLAMRFIDATVGYSLMLVTMTFNVALFFAVITGLAVGTFLFAKFRTMSAEPKSGCH</sequence>
<evidence type="ECO:0000313" key="7">
    <source>
        <dbReference type="Proteomes" id="UP000193498"/>
    </source>
</evidence>
<dbReference type="InParanoid" id="A0A1Y1Y3Z2"/>
<dbReference type="GO" id="GO:0005375">
    <property type="term" value="F:copper ion transmembrane transporter activity"/>
    <property type="evidence" value="ECO:0007669"/>
    <property type="project" value="UniProtKB-UniRule"/>
</dbReference>
<dbReference type="PANTHER" id="PTHR12483:SF119">
    <property type="entry name" value="COPPER TRANSPORT PROTEIN-RELATED"/>
    <property type="match status" value="1"/>
</dbReference>
<evidence type="ECO:0000313" key="6">
    <source>
        <dbReference type="EMBL" id="ORX92751.1"/>
    </source>
</evidence>
<name>A0A1Y1Y3Z2_9FUNG</name>
<evidence type="ECO:0000256" key="5">
    <source>
        <dbReference type="SAM" id="SignalP"/>
    </source>
</evidence>
<comment type="subcellular location">
    <subcellularLocation>
        <location evidence="4">Membrane</location>
        <topology evidence="4">Multi-pass membrane protein</topology>
    </subcellularLocation>
</comment>
<reference evidence="6 7" key="1">
    <citation type="submission" date="2016-07" db="EMBL/GenBank/DDBJ databases">
        <title>Pervasive Adenine N6-methylation of Active Genes in Fungi.</title>
        <authorList>
            <consortium name="DOE Joint Genome Institute"/>
            <person name="Mondo S.J."/>
            <person name="Dannebaum R.O."/>
            <person name="Kuo R.C."/>
            <person name="Labutti K."/>
            <person name="Haridas S."/>
            <person name="Kuo A."/>
            <person name="Salamov A."/>
            <person name="Ahrendt S.R."/>
            <person name="Lipzen A."/>
            <person name="Sullivan W."/>
            <person name="Andreopoulos W.B."/>
            <person name="Clum A."/>
            <person name="Lindquist E."/>
            <person name="Daum C."/>
            <person name="Ramamoorthy G.K."/>
            <person name="Gryganskyi A."/>
            <person name="Culley D."/>
            <person name="Magnuson J.K."/>
            <person name="James T.Y."/>
            <person name="O'Malley M.A."/>
            <person name="Stajich J.E."/>
            <person name="Spatafora J.W."/>
            <person name="Visel A."/>
            <person name="Grigoriev I.V."/>
        </authorList>
    </citation>
    <scope>NUCLEOTIDE SEQUENCE [LARGE SCALE GENOMIC DNA]</scope>
    <source>
        <strain evidence="6 7">CBS 931.73</strain>
    </source>
</reference>
<evidence type="ECO:0000256" key="3">
    <source>
        <dbReference type="ARBA" id="ARBA00023136"/>
    </source>
</evidence>
<keyword evidence="4" id="KW-0186">Copper</keyword>